<accession>A0A1T4QCS2</accession>
<dbReference type="PANTHER" id="PTHR35276">
    <property type="entry name" value="S-ADENOSYL-L-METHIONINE-DEPENDENT METHYLTRANSFERASES SUPERFAMILY PROTEIN"/>
    <property type="match status" value="1"/>
</dbReference>
<keyword evidence="2" id="KW-1185">Reference proteome</keyword>
<dbReference type="Gene3D" id="3.40.50.150">
    <property type="entry name" value="Vaccinia Virus protein VP39"/>
    <property type="match status" value="1"/>
</dbReference>
<dbReference type="AlphaFoldDB" id="A0A1T4QCS2"/>
<reference evidence="2" key="1">
    <citation type="submission" date="2017-02" db="EMBL/GenBank/DDBJ databases">
        <authorList>
            <person name="Varghese N."/>
            <person name="Submissions S."/>
        </authorList>
    </citation>
    <scope>NUCLEOTIDE SEQUENCE [LARGE SCALE GENOMIC DNA]</scope>
    <source>
        <strain evidence="2">ATCC 25662</strain>
    </source>
</reference>
<proteinExistence type="predicted"/>
<dbReference type="Pfam" id="PF06962">
    <property type="entry name" value="rRNA_methylase"/>
    <property type="match status" value="1"/>
</dbReference>
<keyword evidence="1" id="KW-0808">Transferase</keyword>
<organism evidence="1 2">
    <name type="scientific">Anaerorhabdus furcosa</name>
    <dbReference type="NCBI Taxonomy" id="118967"/>
    <lineage>
        <taxon>Bacteria</taxon>
        <taxon>Bacillati</taxon>
        <taxon>Bacillota</taxon>
        <taxon>Erysipelotrichia</taxon>
        <taxon>Erysipelotrichales</taxon>
        <taxon>Erysipelotrichaceae</taxon>
        <taxon>Anaerorhabdus</taxon>
    </lineage>
</organism>
<dbReference type="SUPFAM" id="SSF53335">
    <property type="entry name" value="S-adenosyl-L-methionine-dependent methyltransferases"/>
    <property type="match status" value="1"/>
</dbReference>
<dbReference type="InterPro" id="IPR029063">
    <property type="entry name" value="SAM-dependent_MTases_sf"/>
</dbReference>
<name>A0A1T4QCS2_9FIRM</name>
<dbReference type="Proteomes" id="UP000243297">
    <property type="component" value="Unassembled WGS sequence"/>
</dbReference>
<sequence length="175" mass="19912">MENINTTCHRLLKEYLTKEMIAIDATAGNGNDTLFLCVHCGHVYAYDIQLDAIENTKKRCSTLSNLTLYHASHEEIQNLNIEVDVIIFNFGYLPKSDSLIVTKPESSIRALESSYSLLKENGKMMLACYVGHPGGREEHEAVKNWVLSKSFEVISYQNNYENAPILYECTKRKRA</sequence>
<dbReference type="OrthoDB" id="9792989at2"/>
<evidence type="ECO:0000313" key="2">
    <source>
        <dbReference type="Proteomes" id="UP000243297"/>
    </source>
</evidence>
<dbReference type="CDD" id="cd02440">
    <property type="entry name" value="AdoMet_MTases"/>
    <property type="match status" value="1"/>
</dbReference>
<evidence type="ECO:0000313" key="1">
    <source>
        <dbReference type="EMBL" id="SKA01028.1"/>
    </source>
</evidence>
<dbReference type="GO" id="GO:0008168">
    <property type="term" value="F:methyltransferase activity"/>
    <property type="evidence" value="ECO:0007669"/>
    <property type="project" value="UniProtKB-KW"/>
</dbReference>
<dbReference type="InterPro" id="IPR010719">
    <property type="entry name" value="MnmM_MeTrfase"/>
</dbReference>
<dbReference type="STRING" id="118967.SAMN02745191_2387"/>
<dbReference type="PANTHER" id="PTHR35276:SF1">
    <property type="entry name" value="TRNA (MNM(5)S(2)U34)-METHYLTRANSFERASE, CHLOROPLASTIC"/>
    <property type="match status" value="1"/>
</dbReference>
<protein>
    <submittedName>
        <fullName evidence="1">Putative rRNA methylase</fullName>
    </submittedName>
</protein>
<gene>
    <name evidence="1" type="ORF">SAMN02745191_2387</name>
</gene>
<dbReference type="EMBL" id="FUWY01000009">
    <property type="protein sequence ID" value="SKA01028.1"/>
    <property type="molecule type" value="Genomic_DNA"/>
</dbReference>
<keyword evidence="1" id="KW-0489">Methyltransferase</keyword>
<dbReference type="GO" id="GO:0032259">
    <property type="term" value="P:methylation"/>
    <property type="evidence" value="ECO:0007669"/>
    <property type="project" value="UniProtKB-KW"/>
</dbReference>
<dbReference type="RefSeq" id="WP_078712772.1">
    <property type="nucleotide sequence ID" value="NZ_FUWY01000009.1"/>
</dbReference>